<dbReference type="SUPFAM" id="SSF55874">
    <property type="entry name" value="ATPase domain of HSP90 chaperone/DNA topoisomerase II/histidine kinase"/>
    <property type="match status" value="1"/>
</dbReference>
<evidence type="ECO:0000256" key="7">
    <source>
        <dbReference type="ARBA" id="ARBA00022692"/>
    </source>
</evidence>
<gene>
    <name evidence="17" type="ORF">AF332_22535</name>
</gene>
<dbReference type="PROSITE" id="PS50109">
    <property type="entry name" value="HIS_KIN"/>
    <property type="match status" value="1"/>
</dbReference>
<dbReference type="Pfam" id="PF02518">
    <property type="entry name" value="HATPase_c"/>
    <property type="match status" value="1"/>
</dbReference>
<evidence type="ECO:0000256" key="10">
    <source>
        <dbReference type="ARBA" id="ARBA00022840"/>
    </source>
</evidence>
<keyword evidence="4" id="KW-1003">Cell membrane</keyword>
<evidence type="ECO:0000256" key="6">
    <source>
        <dbReference type="ARBA" id="ARBA00022679"/>
    </source>
</evidence>
<dbReference type="EMBL" id="LGUF01000007">
    <property type="protein sequence ID" value="KON89312.1"/>
    <property type="molecule type" value="Genomic_DNA"/>
</dbReference>
<dbReference type="InterPro" id="IPR003661">
    <property type="entry name" value="HisK_dim/P_dom"/>
</dbReference>
<dbReference type="CDD" id="cd00082">
    <property type="entry name" value="HisKA"/>
    <property type="match status" value="1"/>
</dbReference>
<dbReference type="SMART" id="SM00388">
    <property type="entry name" value="HisKA"/>
    <property type="match status" value="1"/>
</dbReference>
<dbReference type="CDD" id="cd18773">
    <property type="entry name" value="PDC1_HK_sensor"/>
    <property type="match status" value="1"/>
</dbReference>
<dbReference type="PANTHER" id="PTHR43065">
    <property type="entry name" value="SENSOR HISTIDINE KINASE"/>
    <property type="match status" value="1"/>
</dbReference>
<keyword evidence="9 17" id="KW-0418">Kinase</keyword>
<dbReference type="EC" id="2.7.13.3" evidence="3"/>
<protein>
    <recommendedName>
        <fullName evidence="3">histidine kinase</fullName>
        <ecNumber evidence="3">2.7.13.3</ecNumber>
    </recommendedName>
</protein>
<evidence type="ECO:0000313" key="18">
    <source>
        <dbReference type="Proteomes" id="UP000037109"/>
    </source>
</evidence>
<reference evidence="18" key="1">
    <citation type="submission" date="2015-07" db="EMBL/GenBank/DDBJ databases">
        <title>Fjat-10036 dsm4.</title>
        <authorList>
            <person name="Liu B."/>
            <person name="Wang J."/>
            <person name="Zhu Y."/>
            <person name="Liu G."/>
            <person name="Chen Q."/>
            <person name="Chen Z."/>
            <person name="Lan J."/>
            <person name="Che J."/>
            <person name="Ge C."/>
            <person name="Shi H."/>
            <person name="Pan Z."/>
            <person name="Liu X."/>
        </authorList>
    </citation>
    <scope>NUCLEOTIDE SEQUENCE [LARGE SCALE GENOMIC DNA]</scope>
    <source>
        <strain evidence="18">DSM 4</strain>
    </source>
</reference>
<dbReference type="InterPro" id="IPR033479">
    <property type="entry name" value="dCache_1"/>
</dbReference>
<dbReference type="PANTHER" id="PTHR43065:SF10">
    <property type="entry name" value="PEROXIDE STRESS-ACTIVATED HISTIDINE KINASE MAK3"/>
    <property type="match status" value="1"/>
</dbReference>
<dbReference type="InterPro" id="IPR036890">
    <property type="entry name" value="HATPase_C_sf"/>
</dbReference>
<evidence type="ECO:0000256" key="11">
    <source>
        <dbReference type="ARBA" id="ARBA00022969"/>
    </source>
</evidence>
<dbReference type="GO" id="GO:0000155">
    <property type="term" value="F:phosphorelay sensor kinase activity"/>
    <property type="evidence" value="ECO:0007669"/>
    <property type="project" value="InterPro"/>
</dbReference>
<dbReference type="InterPro" id="IPR005467">
    <property type="entry name" value="His_kinase_dom"/>
</dbReference>
<dbReference type="RefSeq" id="WP_053436681.1">
    <property type="nucleotide sequence ID" value="NZ_LGUF01000007.1"/>
</dbReference>
<evidence type="ECO:0000256" key="14">
    <source>
        <dbReference type="ARBA" id="ARBA00023136"/>
    </source>
</evidence>
<comment type="caution">
    <text evidence="17">The sequence shown here is derived from an EMBL/GenBank/DDBJ whole genome shotgun (WGS) entry which is preliminary data.</text>
</comment>
<dbReference type="Pfam" id="PF00512">
    <property type="entry name" value="HisKA"/>
    <property type="match status" value="1"/>
</dbReference>
<keyword evidence="10" id="KW-0067">ATP-binding</keyword>
<keyword evidence="6" id="KW-0808">Transferase</keyword>
<dbReference type="AlphaFoldDB" id="A0A0M0GIK3"/>
<dbReference type="PATRIC" id="fig|1459.3.peg.4967"/>
<evidence type="ECO:0000256" key="5">
    <source>
        <dbReference type="ARBA" id="ARBA00022553"/>
    </source>
</evidence>
<evidence type="ECO:0000256" key="9">
    <source>
        <dbReference type="ARBA" id="ARBA00022777"/>
    </source>
</evidence>
<comment type="catalytic activity">
    <reaction evidence="1">
        <text>ATP + protein L-histidine = ADP + protein N-phospho-L-histidine.</text>
        <dbReference type="EC" id="2.7.13.3"/>
    </reaction>
</comment>
<evidence type="ECO:0000256" key="2">
    <source>
        <dbReference type="ARBA" id="ARBA00004651"/>
    </source>
</evidence>
<feature type="transmembrane region" description="Helical" evidence="15">
    <location>
        <begin position="243"/>
        <end position="265"/>
    </location>
</feature>
<name>A0A0M0GIK3_SPOGL</name>
<evidence type="ECO:0000256" key="4">
    <source>
        <dbReference type="ARBA" id="ARBA00022475"/>
    </source>
</evidence>
<evidence type="ECO:0000256" key="1">
    <source>
        <dbReference type="ARBA" id="ARBA00000085"/>
    </source>
</evidence>
<accession>A0A0M0GIK3</accession>
<feature type="domain" description="Histidine kinase" evidence="16">
    <location>
        <begin position="292"/>
        <end position="498"/>
    </location>
</feature>
<dbReference type="PRINTS" id="PR00344">
    <property type="entry name" value="BCTRLSENSOR"/>
</dbReference>
<dbReference type="Pfam" id="PF02743">
    <property type="entry name" value="dCache_1"/>
    <property type="match status" value="1"/>
</dbReference>
<keyword evidence="13" id="KW-0902">Two-component regulatory system</keyword>
<dbReference type="Gene3D" id="3.30.450.20">
    <property type="entry name" value="PAS domain"/>
    <property type="match status" value="2"/>
</dbReference>
<dbReference type="Gene3D" id="1.10.287.130">
    <property type="match status" value="1"/>
</dbReference>
<keyword evidence="18" id="KW-1185">Reference proteome</keyword>
<comment type="subcellular location">
    <subcellularLocation>
        <location evidence="2">Cell membrane</location>
        <topology evidence="2">Multi-pass membrane protein</topology>
    </subcellularLocation>
</comment>
<dbReference type="SUPFAM" id="SSF103190">
    <property type="entry name" value="Sensory domain-like"/>
    <property type="match status" value="1"/>
</dbReference>
<dbReference type="GO" id="GO:0005886">
    <property type="term" value="C:plasma membrane"/>
    <property type="evidence" value="ECO:0007669"/>
    <property type="project" value="UniProtKB-SubCell"/>
</dbReference>
<dbReference type="SUPFAM" id="SSF47384">
    <property type="entry name" value="Homodimeric domain of signal transducing histidine kinase"/>
    <property type="match status" value="1"/>
</dbReference>
<dbReference type="SMART" id="SM00387">
    <property type="entry name" value="HATPase_c"/>
    <property type="match status" value="1"/>
</dbReference>
<keyword evidence="12 15" id="KW-1133">Transmembrane helix</keyword>
<evidence type="ECO:0000256" key="8">
    <source>
        <dbReference type="ARBA" id="ARBA00022741"/>
    </source>
</evidence>
<dbReference type="InterPro" id="IPR003594">
    <property type="entry name" value="HATPase_dom"/>
</dbReference>
<evidence type="ECO:0000256" key="13">
    <source>
        <dbReference type="ARBA" id="ARBA00023012"/>
    </source>
</evidence>
<keyword evidence="8" id="KW-0547">Nucleotide-binding</keyword>
<organism evidence="17 18">
    <name type="scientific">Sporosarcina globispora</name>
    <name type="common">Bacillus globisporus</name>
    <dbReference type="NCBI Taxonomy" id="1459"/>
    <lineage>
        <taxon>Bacteria</taxon>
        <taxon>Bacillati</taxon>
        <taxon>Bacillota</taxon>
        <taxon>Bacilli</taxon>
        <taxon>Bacillales</taxon>
        <taxon>Caryophanaceae</taxon>
        <taxon>Sporosarcina</taxon>
    </lineage>
</organism>
<dbReference type="Proteomes" id="UP000037109">
    <property type="component" value="Unassembled WGS sequence"/>
</dbReference>
<dbReference type="OrthoDB" id="9815750at2"/>
<dbReference type="CDD" id="cd00075">
    <property type="entry name" value="HATPase"/>
    <property type="match status" value="1"/>
</dbReference>
<evidence type="ECO:0000259" key="16">
    <source>
        <dbReference type="PROSITE" id="PS50109"/>
    </source>
</evidence>
<dbReference type="GO" id="GO:0030435">
    <property type="term" value="P:sporulation resulting in formation of a cellular spore"/>
    <property type="evidence" value="ECO:0007669"/>
    <property type="project" value="UniProtKB-KW"/>
</dbReference>
<keyword evidence="7 15" id="KW-0812">Transmembrane</keyword>
<keyword evidence="11" id="KW-0749">Sporulation</keyword>
<evidence type="ECO:0000256" key="12">
    <source>
        <dbReference type="ARBA" id="ARBA00022989"/>
    </source>
</evidence>
<dbReference type="InterPro" id="IPR036097">
    <property type="entry name" value="HisK_dim/P_sf"/>
</dbReference>
<evidence type="ECO:0000313" key="17">
    <source>
        <dbReference type="EMBL" id="KON89312.1"/>
    </source>
</evidence>
<sequence>MKSRNRNLLLYLIAVIIPTMAGSFFFFMDSVKQNDEQRLAEAKWIGSIHQRSWDQFISETVTTLEMLSLTAGSADTTSDELEPLLQKANQLDPRYGGIYLLDPSGKVITGSNQFLANSDLSNKNFIQEVSRTKDIVITNTPESLTNGQTVVGIGKPVLNENGDVISIIVAHMRVDYVQNIMRLLTPDARLSVLNSERETIMDINMNGNSSFSSHNSISIPIDRLPWSIKVELPPRDLLEIVKAAFRAILLIVIISHILFLFIKYLRLKKQNEEERKENALQKLELVGTLAASTAHEIRNPLTGIKGLIQLLSEKYTNTQDQYYFSVINDEISRINEIVSEFLILGKPTAQKMETLDLRSIIKELEPLIISEANLHNVTFDSDLSDEPVMVDCTKDQMKQVILNLTKNAFESMEGGGKLTIKLNKMQTKCQLKIGDTGSGIPEDEIERIFDPFYTSKEMGTGLGLVVCRRILNSFCGEIFITSKENKGTLVDIFLPIKNTKK</sequence>
<dbReference type="GO" id="GO:0005524">
    <property type="term" value="F:ATP binding"/>
    <property type="evidence" value="ECO:0007669"/>
    <property type="project" value="UniProtKB-KW"/>
</dbReference>
<dbReference type="FunFam" id="1.10.287.130:FF:000040">
    <property type="entry name" value="PAS domain-containing sensor histidine kinase"/>
    <property type="match status" value="1"/>
</dbReference>
<evidence type="ECO:0000256" key="3">
    <source>
        <dbReference type="ARBA" id="ARBA00012438"/>
    </source>
</evidence>
<proteinExistence type="predicted"/>
<dbReference type="STRING" id="1459.AF332_22535"/>
<keyword evidence="5" id="KW-0597">Phosphoprotein</keyword>
<feature type="transmembrane region" description="Helical" evidence="15">
    <location>
        <begin position="7"/>
        <end position="28"/>
    </location>
</feature>
<dbReference type="InterPro" id="IPR029151">
    <property type="entry name" value="Sensor-like_sf"/>
</dbReference>
<dbReference type="Gene3D" id="3.30.565.10">
    <property type="entry name" value="Histidine kinase-like ATPase, C-terminal domain"/>
    <property type="match status" value="1"/>
</dbReference>
<evidence type="ECO:0000256" key="15">
    <source>
        <dbReference type="SAM" id="Phobius"/>
    </source>
</evidence>
<keyword evidence="14 15" id="KW-0472">Membrane</keyword>
<dbReference type="InterPro" id="IPR004358">
    <property type="entry name" value="Sig_transdc_His_kin-like_C"/>
</dbReference>